<accession>A0A931MFN7</accession>
<organism evidence="1 2">
    <name type="scientific">Caenimonas aquaedulcis</name>
    <dbReference type="NCBI Taxonomy" id="2793270"/>
    <lineage>
        <taxon>Bacteria</taxon>
        <taxon>Pseudomonadati</taxon>
        <taxon>Pseudomonadota</taxon>
        <taxon>Betaproteobacteria</taxon>
        <taxon>Burkholderiales</taxon>
        <taxon>Comamonadaceae</taxon>
        <taxon>Caenimonas</taxon>
    </lineage>
</organism>
<name>A0A931MFN7_9BURK</name>
<dbReference type="AlphaFoldDB" id="A0A931MFN7"/>
<sequence length="164" mass="17291">MEKGGLTPFGKDVVRRLEQKQMLVDLAHASARVIDDVLAMATRPVLVSHTGVKGTCRGPRNLSDEHVRKIAATGGVIGIRFFDGAVCGTDVLAIVAATRYTAKIADIQHVALGSDFDGSIRAPFDVTGLPLLTQGLLEAGFSEEDITAIMGGNVLRLLLATLPA</sequence>
<reference evidence="1" key="1">
    <citation type="submission" date="2020-11" db="EMBL/GenBank/DDBJ databases">
        <title>Bacterial whole genome sequence for Caenimonas sp. DR4.4.</title>
        <authorList>
            <person name="Le V."/>
            <person name="Ko S.-R."/>
            <person name="Ahn C.-Y."/>
            <person name="Oh H.-M."/>
        </authorList>
    </citation>
    <scope>NUCLEOTIDE SEQUENCE</scope>
    <source>
        <strain evidence="1">DR4.4</strain>
    </source>
</reference>
<dbReference type="GO" id="GO:0006508">
    <property type="term" value="P:proteolysis"/>
    <property type="evidence" value="ECO:0007669"/>
    <property type="project" value="InterPro"/>
</dbReference>
<dbReference type="EMBL" id="JADWYS010000001">
    <property type="protein sequence ID" value="MBG9386645.1"/>
    <property type="molecule type" value="Genomic_DNA"/>
</dbReference>
<dbReference type="Proteomes" id="UP000651050">
    <property type="component" value="Unassembled WGS sequence"/>
</dbReference>
<dbReference type="SUPFAM" id="SSF51556">
    <property type="entry name" value="Metallo-dependent hydrolases"/>
    <property type="match status" value="1"/>
</dbReference>
<evidence type="ECO:0000313" key="2">
    <source>
        <dbReference type="Proteomes" id="UP000651050"/>
    </source>
</evidence>
<proteinExistence type="predicted"/>
<dbReference type="Gene3D" id="3.20.20.140">
    <property type="entry name" value="Metal-dependent hydrolases"/>
    <property type="match status" value="1"/>
</dbReference>
<dbReference type="PROSITE" id="PS51365">
    <property type="entry name" value="RENAL_DIPEPTIDASE_2"/>
    <property type="match status" value="1"/>
</dbReference>
<dbReference type="InterPro" id="IPR032466">
    <property type="entry name" value="Metal_Hydrolase"/>
</dbReference>
<dbReference type="InterPro" id="IPR008257">
    <property type="entry name" value="Pept_M19"/>
</dbReference>
<evidence type="ECO:0000313" key="1">
    <source>
        <dbReference type="EMBL" id="MBG9386645.1"/>
    </source>
</evidence>
<gene>
    <name evidence="1" type="ORF">I5803_01290</name>
</gene>
<dbReference type="PANTHER" id="PTHR10443">
    <property type="entry name" value="MICROSOMAL DIPEPTIDASE"/>
    <property type="match status" value="1"/>
</dbReference>
<protein>
    <submittedName>
        <fullName evidence="1">Membrane dipeptidase</fullName>
    </submittedName>
</protein>
<dbReference type="PANTHER" id="PTHR10443:SF12">
    <property type="entry name" value="DIPEPTIDASE"/>
    <property type="match status" value="1"/>
</dbReference>
<dbReference type="Pfam" id="PF01244">
    <property type="entry name" value="Peptidase_M19"/>
    <property type="match status" value="1"/>
</dbReference>
<comment type="caution">
    <text evidence="1">The sequence shown here is derived from an EMBL/GenBank/DDBJ whole genome shotgun (WGS) entry which is preliminary data.</text>
</comment>
<keyword evidence="2" id="KW-1185">Reference proteome</keyword>
<dbReference type="GO" id="GO:0070573">
    <property type="term" value="F:metallodipeptidase activity"/>
    <property type="evidence" value="ECO:0007669"/>
    <property type="project" value="InterPro"/>
</dbReference>